<keyword evidence="3" id="KW-1185">Reference proteome</keyword>
<keyword evidence="1" id="KW-0472">Membrane</keyword>
<evidence type="ECO:0000256" key="1">
    <source>
        <dbReference type="SAM" id="Phobius"/>
    </source>
</evidence>
<feature type="transmembrane region" description="Helical" evidence="1">
    <location>
        <begin position="7"/>
        <end position="26"/>
    </location>
</feature>
<comment type="caution">
    <text evidence="2">The sequence shown here is derived from an EMBL/GenBank/DDBJ whole genome shotgun (WGS) entry which is preliminary data.</text>
</comment>
<gene>
    <name evidence="2" type="ORF">F6U93_11275</name>
</gene>
<reference evidence="2 3" key="1">
    <citation type="submission" date="2019-09" db="EMBL/GenBank/DDBJ databases">
        <authorList>
            <person name="Cao W.R."/>
        </authorList>
    </citation>
    <scope>NUCLEOTIDE SEQUENCE [LARGE SCALE GENOMIC DNA]</scope>
    <source>
        <strain evidence="2 3">B1N29</strain>
    </source>
</reference>
<evidence type="ECO:0000313" key="2">
    <source>
        <dbReference type="EMBL" id="KAB1067328.1"/>
    </source>
</evidence>
<proteinExistence type="predicted"/>
<dbReference type="RefSeq" id="WP_150939859.1">
    <property type="nucleotide sequence ID" value="NZ_WAAT01000049.1"/>
</dbReference>
<name>A0A6N6M9Y6_9FLAO</name>
<sequence>MKILKNIITIVVEIAIIILGLIWYLRTKEEEPLIVMISSGGFLVVSILTKIFDKTEKPRPKVVFHRKKNFSMRGPLGYTANNPRVIRVGIDKVEQYWYLDWTYTLEIRNNSSVTAYNYLIEYENKPDKTELKGEIGKIQPIKPDDKFEFTFKLTQNVIGNHLDADRYLKENANILLKDMKIISKYQDEFGKSFKTEYDWINDNNKFE</sequence>
<dbReference type="EMBL" id="WAAT01000049">
    <property type="protein sequence ID" value="KAB1067328.1"/>
    <property type="molecule type" value="Genomic_DNA"/>
</dbReference>
<evidence type="ECO:0000313" key="3">
    <source>
        <dbReference type="Proteomes" id="UP000441333"/>
    </source>
</evidence>
<dbReference type="Proteomes" id="UP000441333">
    <property type="component" value="Unassembled WGS sequence"/>
</dbReference>
<keyword evidence="1" id="KW-0812">Transmembrane</keyword>
<organism evidence="2 3">
    <name type="scientific">Pseudotamlana haliotis</name>
    <dbReference type="NCBI Taxonomy" id="2614804"/>
    <lineage>
        <taxon>Bacteria</taxon>
        <taxon>Pseudomonadati</taxon>
        <taxon>Bacteroidota</taxon>
        <taxon>Flavobacteriia</taxon>
        <taxon>Flavobacteriales</taxon>
        <taxon>Flavobacteriaceae</taxon>
        <taxon>Pseudotamlana</taxon>
    </lineage>
</organism>
<feature type="transmembrane region" description="Helical" evidence="1">
    <location>
        <begin position="32"/>
        <end position="52"/>
    </location>
</feature>
<dbReference type="AlphaFoldDB" id="A0A6N6M9Y6"/>
<keyword evidence="1" id="KW-1133">Transmembrane helix</keyword>
<protein>
    <submittedName>
        <fullName evidence="2">Uncharacterized protein</fullName>
    </submittedName>
</protein>
<accession>A0A6N6M9Y6</accession>